<sequence length="295" mass="32336">MNIPHSAAPVLQLPPRGSLEVPRSEGVTPFNPSPTPSPRGSTFSNPLGNEIAGGLSFLAPGESRDEALRREKERAEARTAGLKKSFIDLTTFSTSTTQHLDETYYNVLEKLSSLRKTIVALKDLAAASASTSDSFMTESKSVLSEAQAQLDAFGQFDEQEKRVQALQDRVHGGRERIEALSTRVDAVRQKVESWERADREWQERTRRRLKAIWGVVLGLALVLLLLYVGAMAYGPNVGEAVEELKEDAMLATMKLESGGEGPFAIQGLEQSIALDISSDRVAEVRDEALRALDEL</sequence>
<feature type="compositionally biased region" description="Basic and acidic residues" evidence="1">
    <location>
        <begin position="62"/>
        <end position="76"/>
    </location>
</feature>
<dbReference type="Proteomes" id="UP000078576">
    <property type="component" value="Unassembled WGS sequence"/>
</dbReference>
<dbReference type="STRING" id="694573.A0A194VBY5"/>
<evidence type="ECO:0000256" key="1">
    <source>
        <dbReference type="SAM" id="MobiDB-lite"/>
    </source>
</evidence>
<organism evidence="3 4">
    <name type="scientific">Cytospora mali</name>
    <name type="common">Apple Valsa canker fungus</name>
    <name type="synonym">Valsa mali</name>
    <dbReference type="NCBI Taxonomy" id="578113"/>
    <lineage>
        <taxon>Eukaryota</taxon>
        <taxon>Fungi</taxon>
        <taxon>Dikarya</taxon>
        <taxon>Ascomycota</taxon>
        <taxon>Pezizomycotina</taxon>
        <taxon>Sordariomycetes</taxon>
        <taxon>Sordariomycetidae</taxon>
        <taxon>Diaporthales</taxon>
        <taxon>Cytosporaceae</taxon>
        <taxon>Cytospora</taxon>
    </lineage>
</organism>
<protein>
    <submittedName>
        <fullName evidence="3">Uncharacterized protein</fullName>
    </submittedName>
</protein>
<feature type="compositionally biased region" description="Polar residues" evidence="1">
    <location>
        <begin position="38"/>
        <end position="47"/>
    </location>
</feature>
<reference evidence="4" key="1">
    <citation type="submission" date="2014-12" db="EMBL/GenBank/DDBJ databases">
        <title>Genome Sequence of Valsa Canker Pathogens Uncovers a Specific Adaption of Colonization on Woody Bark.</title>
        <authorList>
            <person name="Yin Z."/>
            <person name="Liu H."/>
            <person name="Gao X."/>
            <person name="Li Z."/>
            <person name="Song N."/>
            <person name="Ke X."/>
            <person name="Dai Q."/>
            <person name="Wu Y."/>
            <person name="Sun Y."/>
            <person name="Xu J.-R."/>
            <person name="Kang Z.K."/>
            <person name="Wang L."/>
            <person name="Huang L."/>
        </authorList>
    </citation>
    <scope>NUCLEOTIDE SEQUENCE [LARGE SCALE GENOMIC DNA]</scope>
    <source>
        <strain evidence="4">SXYL134</strain>
    </source>
</reference>
<gene>
    <name evidence="3" type="ORF">VP1G_08563</name>
</gene>
<evidence type="ECO:0000256" key="2">
    <source>
        <dbReference type="SAM" id="Phobius"/>
    </source>
</evidence>
<feature type="region of interest" description="Disordered" evidence="1">
    <location>
        <begin position="1"/>
        <end position="76"/>
    </location>
</feature>
<keyword evidence="4" id="KW-1185">Reference proteome</keyword>
<accession>A0A194VBY5</accession>
<dbReference type="AlphaFoldDB" id="A0A194VBY5"/>
<keyword evidence="2" id="KW-0472">Membrane</keyword>
<dbReference type="EMBL" id="KN714775">
    <property type="protein sequence ID" value="KUI61404.1"/>
    <property type="molecule type" value="Genomic_DNA"/>
</dbReference>
<evidence type="ECO:0000313" key="3">
    <source>
        <dbReference type="EMBL" id="KUI61404.1"/>
    </source>
</evidence>
<dbReference type="OrthoDB" id="5419542at2759"/>
<keyword evidence="2" id="KW-0812">Transmembrane</keyword>
<feature type="transmembrane region" description="Helical" evidence="2">
    <location>
        <begin position="211"/>
        <end position="233"/>
    </location>
</feature>
<proteinExistence type="predicted"/>
<name>A0A194VBY5_CYTMA</name>
<evidence type="ECO:0000313" key="4">
    <source>
        <dbReference type="Proteomes" id="UP000078576"/>
    </source>
</evidence>
<keyword evidence="2" id="KW-1133">Transmembrane helix</keyword>